<dbReference type="AlphaFoldDB" id="A0AA42BR91"/>
<dbReference type="InterPro" id="IPR004761">
    <property type="entry name" value="Spore_GerAB"/>
</dbReference>
<comment type="similarity">
    <text evidence="2">Belongs to the amino acid-polyamine-organocation (APC) superfamily. Spore germination protein (SGP) (TC 2.A.3.9) family.</text>
</comment>
<feature type="transmembrane region" description="Helical" evidence="8">
    <location>
        <begin position="185"/>
        <end position="208"/>
    </location>
</feature>
<feature type="transmembrane region" description="Helical" evidence="8">
    <location>
        <begin position="269"/>
        <end position="294"/>
    </location>
</feature>
<dbReference type="Pfam" id="PF03845">
    <property type="entry name" value="Spore_permease"/>
    <property type="match status" value="1"/>
</dbReference>
<dbReference type="GO" id="GO:0016020">
    <property type="term" value="C:membrane"/>
    <property type="evidence" value="ECO:0007669"/>
    <property type="project" value="UniProtKB-SubCell"/>
</dbReference>
<evidence type="ECO:0000256" key="7">
    <source>
        <dbReference type="ARBA" id="ARBA00023136"/>
    </source>
</evidence>
<keyword evidence="3" id="KW-0813">Transport</keyword>
<keyword evidence="5 8" id="KW-0812">Transmembrane</keyword>
<comment type="subcellular location">
    <subcellularLocation>
        <location evidence="1">Membrane</location>
        <topology evidence="1">Multi-pass membrane protein</topology>
    </subcellularLocation>
</comment>
<feature type="transmembrane region" description="Helical" evidence="8">
    <location>
        <begin position="338"/>
        <end position="358"/>
    </location>
</feature>
<feature type="transmembrane region" description="Helical" evidence="8">
    <location>
        <begin position="112"/>
        <end position="130"/>
    </location>
</feature>
<feature type="transmembrane region" description="Helical" evidence="8">
    <location>
        <begin position="306"/>
        <end position="326"/>
    </location>
</feature>
<gene>
    <name evidence="9" type="ORF">NK662_11860</name>
</gene>
<keyword evidence="10" id="KW-1185">Reference proteome</keyword>
<feature type="transmembrane region" description="Helical" evidence="8">
    <location>
        <begin position="220"/>
        <end position="241"/>
    </location>
</feature>
<dbReference type="GO" id="GO:0009847">
    <property type="term" value="P:spore germination"/>
    <property type="evidence" value="ECO:0007669"/>
    <property type="project" value="InterPro"/>
</dbReference>
<evidence type="ECO:0000256" key="1">
    <source>
        <dbReference type="ARBA" id="ARBA00004141"/>
    </source>
</evidence>
<dbReference type="EMBL" id="JANCLT010000005">
    <property type="protein sequence ID" value="MCP8969234.1"/>
    <property type="molecule type" value="Genomic_DNA"/>
</dbReference>
<evidence type="ECO:0000256" key="5">
    <source>
        <dbReference type="ARBA" id="ARBA00022692"/>
    </source>
</evidence>
<evidence type="ECO:0000256" key="2">
    <source>
        <dbReference type="ARBA" id="ARBA00007998"/>
    </source>
</evidence>
<dbReference type="Proteomes" id="UP001156102">
    <property type="component" value="Unassembled WGS sequence"/>
</dbReference>
<accession>A0AA42BR91</accession>
<evidence type="ECO:0000313" key="9">
    <source>
        <dbReference type="EMBL" id="MCP8969234.1"/>
    </source>
</evidence>
<dbReference type="PANTHER" id="PTHR34975:SF2">
    <property type="entry name" value="SPORE GERMINATION PROTEIN A2"/>
    <property type="match status" value="1"/>
</dbReference>
<keyword evidence="4" id="KW-0309">Germination</keyword>
<feature type="transmembrane region" description="Helical" evidence="8">
    <location>
        <begin position="69"/>
        <end position="92"/>
    </location>
</feature>
<sequence>MKEKLIPSAELFCLLLMFQLGSAALVDIGRDAGTDAWIAVLAGTAAGLIPICLYILLHRQLPSETLVGMLRTAFGTYAGGAAGVCYIVYFLYTCSRVLRDFGSLLILSAYPNISPMMINLFMMLTVVYVTSLGMEVWARMSIVITGIIIATTMILVALEVASGIIHPSYLKPFLENGWKPIFRIVFPQMITFPFGETVAFLMLFPYVWRRRQVGRTVIGATLLTGLTLSILACLHVTILGAESVRHATFPILTAVSLIDIGDFLERLDAFVVIVMVLLGFSKIMIFFAAALLAAKELFSIYQPVPFAYLLGAGVALASSLIATNFAAHLQEGLRYVPYVLHLPMQFGLPLLLLAALWMKNRSHS</sequence>
<proteinExistence type="inferred from homology"/>
<name>A0AA42BR91_9BACI</name>
<feature type="transmembrane region" description="Helical" evidence="8">
    <location>
        <begin position="142"/>
        <end position="165"/>
    </location>
</feature>
<keyword evidence="7 8" id="KW-0472">Membrane</keyword>
<comment type="caution">
    <text evidence="9">The sequence shown here is derived from an EMBL/GenBank/DDBJ whole genome shotgun (WGS) entry which is preliminary data.</text>
</comment>
<reference evidence="9" key="1">
    <citation type="submission" date="2022-07" db="EMBL/GenBank/DDBJ databases">
        <authorList>
            <person name="Li W.-J."/>
            <person name="Deng Q.-Q."/>
        </authorList>
    </citation>
    <scope>NUCLEOTIDE SEQUENCE</scope>
    <source>
        <strain evidence="9">SYSU M60031</strain>
    </source>
</reference>
<evidence type="ECO:0000256" key="3">
    <source>
        <dbReference type="ARBA" id="ARBA00022448"/>
    </source>
</evidence>
<evidence type="ECO:0000256" key="6">
    <source>
        <dbReference type="ARBA" id="ARBA00022989"/>
    </source>
</evidence>
<evidence type="ECO:0000256" key="8">
    <source>
        <dbReference type="SAM" id="Phobius"/>
    </source>
</evidence>
<dbReference type="PANTHER" id="PTHR34975">
    <property type="entry name" value="SPORE GERMINATION PROTEIN A2"/>
    <property type="match status" value="1"/>
</dbReference>
<dbReference type="NCBIfam" id="TIGR00912">
    <property type="entry name" value="2A0309"/>
    <property type="match status" value="1"/>
</dbReference>
<evidence type="ECO:0000313" key="10">
    <source>
        <dbReference type="Proteomes" id="UP001156102"/>
    </source>
</evidence>
<dbReference type="RefSeq" id="WP_254759145.1">
    <property type="nucleotide sequence ID" value="NZ_JANCLT010000005.1"/>
</dbReference>
<feature type="transmembrane region" description="Helical" evidence="8">
    <location>
        <begin position="36"/>
        <end position="57"/>
    </location>
</feature>
<protein>
    <submittedName>
        <fullName evidence="9">Spore germination protein</fullName>
    </submittedName>
</protein>
<organism evidence="9 10">
    <name type="scientific">Ectobacillus ponti</name>
    <dbReference type="NCBI Taxonomy" id="2961894"/>
    <lineage>
        <taxon>Bacteria</taxon>
        <taxon>Bacillati</taxon>
        <taxon>Bacillota</taxon>
        <taxon>Bacilli</taxon>
        <taxon>Bacillales</taxon>
        <taxon>Bacillaceae</taxon>
        <taxon>Ectobacillus</taxon>
    </lineage>
</organism>
<keyword evidence="6 8" id="KW-1133">Transmembrane helix</keyword>
<evidence type="ECO:0000256" key="4">
    <source>
        <dbReference type="ARBA" id="ARBA00022544"/>
    </source>
</evidence>